<keyword evidence="2" id="KW-0378">Hydrolase</keyword>
<dbReference type="InterPro" id="IPR007346">
    <property type="entry name" value="Endonuclease-I"/>
</dbReference>
<organism evidence="2 3">
    <name type="scientific">Caballeronia jiangsuensis</name>
    <dbReference type="NCBI Taxonomy" id="1458357"/>
    <lineage>
        <taxon>Bacteria</taxon>
        <taxon>Pseudomonadati</taxon>
        <taxon>Pseudomonadota</taxon>
        <taxon>Betaproteobacteria</taxon>
        <taxon>Burkholderiales</taxon>
        <taxon>Burkholderiaceae</taxon>
        <taxon>Caballeronia</taxon>
    </lineage>
</organism>
<protein>
    <submittedName>
        <fullName evidence="2">Endonuclease</fullName>
    </submittedName>
</protein>
<comment type="similarity">
    <text evidence="1">Belongs to the EndA/NucM nuclease family.</text>
</comment>
<proteinExistence type="inferred from homology"/>
<dbReference type="InterPro" id="IPR044925">
    <property type="entry name" value="His-Me_finger_sf"/>
</dbReference>
<dbReference type="Proteomes" id="UP001629462">
    <property type="component" value="Unassembled WGS sequence"/>
</dbReference>
<reference evidence="2 3" key="1">
    <citation type="journal article" date="2024" name="Chem. Sci.">
        <title>Discovery of megapolipeptins by genome mining of a Burkholderiales bacteria collection.</title>
        <authorList>
            <person name="Paulo B.S."/>
            <person name="Recchia M.J.J."/>
            <person name="Lee S."/>
            <person name="Fergusson C.H."/>
            <person name="Romanowski S.B."/>
            <person name="Hernandez A."/>
            <person name="Krull N."/>
            <person name="Liu D.Y."/>
            <person name="Cavanagh H."/>
            <person name="Bos A."/>
            <person name="Gray C.A."/>
            <person name="Murphy B.T."/>
            <person name="Linington R.G."/>
            <person name="Eustaquio A.S."/>
        </authorList>
    </citation>
    <scope>NUCLEOTIDE SEQUENCE [LARGE SCALE GENOMIC DNA]</scope>
    <source>
        <strain evidence="2 3">RL17-374-BIF-D</strain>
    </source>
</reference>
<gene>
    <name evidence="2" type="ORF">PQR08_30545</name>
</gene>
<dbReference type="RefSeq" id="WP_250487219.1">
    <property type="nucleotide sequence ID" value="NZ_JAQQDB010000039.1"/>
</dbReference>
<keyword evidence="3" id="KW-1185">Reference proteome</keyword>
<accession>A0ABW9CVT9</accession>
<name>A0ABW9CVT9_9BURK</name>
<sequence length="56" mass="6679">MTEERIETLPRWHAGNAVTEYERHRNQAIFEARRNRNPLIDFPGWADKIAFINGLR</sequence>
<keyword evidence="2" id="KW-0540">Nuclease</keyword>
<comment type="caution">
    <text evidence="2">The sequence shown here is derived from an EMBL/GenBank/DDBJ whole genome shotgun (WGS) entry which is preliminary data.</text>
</comment>
<evidence type="ECO:0000256" key="1">
    <source>
        <dbReference type="ARBA" id="ARBA00006429"/>
    </source>
</evidence>
<evidence type="ECO:0000313" key="2">
    <source>
        <dbReference type="EMBL" id="MFM0521770.1"/>
    </source>
</evidence>
<keyword evidence="2" id="KW-0255">Endonuclease</keyword>
<evidence type="ECO:0000313" key="3">
    <source>
        <dbReference type="Proteomes" id="UP001629462"/>
    </source>
</evidence>
<dbReference type="Pfam" id="PF04231">
    <property type="entry name" value="Endonuclease_1"/>
    <property type="match status" value="1"/>
</dbReference>
<dbReference type="SUPFAM" id="SSF54060">
    <property type="entry name" value="His-Me finger endonucleases"/>
    <property type="match status" value="1"/>
</dbReference>
<dbReference type="GO" id="GO:0004519">
    <property type="term" value="F:endonuclease activity"/>
    <property type="evidence" value="ECO:0007669"/>
    <property type="project" value="UniProtKB-KW"/>
</dbReference>
<dbReference type="EMBL" id="JAQQDB010000039">
    <property type="protein sequence ID" value="MFM0521770.1"/>
    <property type="molecule type" value="Genomic_DNA"/>
</dbReference>